<dbReference type="EMBL" id="JAHZIK010001487">
    <property type="protein sequence ID" value="MBW7459115.1"/>
    <property type="molecule type" value="Genomic_DNA"/>
</dbReference>
<evidence type="ECO:0000313" key="6">
    <source>
        <dbReference type="Proteomes" id="UP001519887"/>
    </source>
</evidence>
<feature type="non-terminal residue" evidence="5">
    <location>
        <position position="1"/>
    </location>
</feature>
<gene>
    <name evidence="5" type="ORF">K0U00_34200</name>
</gene>
<sequence length="85" mass="9866">DQLREELKAARKADEAKWKRFETEQKAKHLAKLQAFAKKLGIATEGKDARQLRQEIRERCKDKHEKQEHGTSSEAPEPNKLKTAE</sequence>
<evidence type="ECO:0000256" key="2">
    <source>
        <dbReference type="ARBA" id="ARBA00022596"/>
    </source>
</evidence>
<feature type="region of interest" description="Disordered" evidence="4">
    <location>
        <begin position="56"/>
        <end position="85"/>
    </location>
</feature>
<keyword evidence="1" id="KW-0408">Iron</keyword>
<evidence type="ECO:0000256" key="1">
    <source>
        <dbReference type="ARBA" id="ARBA00022485"/>
    </source>
</evidence>
<protein>
    <submittedName>
        <fullName evidence="5">Uncharacterized protein</fullName>
    </submittedName>
</protein>
<proteinExistence type="predicted"/>
<keyword evidence="1" id="KW-0004">4Fe-4S</keyword>
<organism evidence="5 6">
    <name type="scientific">Paenibacillus sepulcri</name>
    <dbReference type="NCBI Taxonomy" id="359917"/>
    <lineage>
        <taxon>Bacteria</taxon>
        <taxon>Bacillati</taxon>
        <taxon>Bacillota</taxon>
        <taxon>Bacilli</taxon>
        <taxon>Bacillales</taxon>
        <taxon>Paenibacillaceae</taxon>
        <taxon>Paenibacillus</taxon>
    </lineage>
</organism>
<dbReference type="InterPro" id="IPR016101">
    <property type="entry name" value="CO_DH_a-bundle"/>
</dbReference>
<reference evidence="5 6" key="1">
    <citation type="submission" date="2021-07" db="EMBL/GenBank/DDBJ databases">
        <title>Paenibacillus radiodurans sp. nov., isolated from the southeastern edge of Tengger Desert.</title>
        <authorList>
            <person name="Zhang G."/>
        </authorList>
    </citation>
    <scope>NUCLEOTIDE SEQUENCE [LARGE SCALE GENOMIC DNA]</scope>
    <source>
        <strain evidence="5 6">CCM 7311</strain>
    </source>
</reference>
<keyword evidence="1" id="KW-0411">Iron-sulfur</keyword>
<keyword evidence="1" id="KW-0479">Metal-binding</keyword>
<dbReference type="Proteomes" id="UP001519887">
    <property type="component" value="Unassembled WGS sequence"/>
</dbReference>
<keyword evidence="2" id="KW-0533">Nickel</keyword>
<evidence type="ECO:0000256" key="3">
    <source>
        <dbReference type="ARBA" id="ARBA00023002"/>
    </source>
</evidence>
<accession>A0ABS7CDV4</accession>
<keyword evidence="6" id="KW-1185">Reference proteome</keyword>
<keyword evidence="3" id="KW-0560">Oxidoreductase</keyword>
<comment type="caution">
    <text evidence="5">The sequence shown here is derived from an EMBL/GenBank/DDBJ whole genome shotgun (WGS) entry which is preliminary data.</text>
</comment>
<evidence type="ECO:0000256" key="4">
    <source>
        <dbReference type="SAM" id="MobiDB-lite"/>
    </source>
</evidence>
<dbReference type="Gene3D" id="1.20.1270.30">
    <property type="match status" value="1"/>
</dbReference>
<evidence type="ECO:0000313" key="5">
    <source>
        <dbReference type="EMBL" id="MBW7459115.1"/>
    </source>
</evidence>
<name>A0ABS7CDV4_9BACL</name>